<dbReference type="FunFam" id="3.40.50.2000:FF:000431">
    <property type="entry name" value="UDP-glycosyltransferase 90A1"/>
    <property type="match status" value="1"/>
</dbReference>
<comment type="similarity">
    <text evidence="1">Belongs to the UDP-glycosyltransferase family.</text>
</comment>
<dbReference type="CDD" id="cd03784">
    <property type="entry name" value="GT1_Gtf-like"/>
    <property type="match status" value="2"/>
</dbReference>
<evidence type="ECO:0000256" key="3">
    <source>
        <dbReference type="ARBA" id="ARBA00022679"/>
    </source>
</evidence>
<dbReference type="FunFam" id="3.40.50.2000:FF:000047">
    <property type="entry name" value="Glycosyltransferase"/>
    <property type="match status" value="1"/>
</dbReference>
<proteinExistence type="inferred from homology"/>
<dbReference type="AlphaFoldDB" id="A0AA38TQW4"/>
<dbReference type="GO" id="GO:0035251">
    <property type="term" value="F:UDP-glucosyltransferase activity"/>
    <property type="evidence" value="ECO:0007669"/>
    <property type="project" value="TreeGrafter"/>
</dbReference>
<dbReference type="Proteomes" id="UP001172457">
    <property type="component" value="Chromosome 3"/>
</dbReference>
<keyword evidence="6" id="KW-1185">Reference proteome</keyword>
<dbReference type="InterPro" id="IPR002213">
    <property type="entry name" value="UDP_glucos_trans"/>
</dbReference>
<reference evidence="5" key="1">
    <citation type="submission" date="2023-03" db="EMBL/GenBank/DDBJ databases">
        <title>Chromosome-scale reference genome and RAD-based genetic map of yellow starthistle (Centaurea solstitialis) reveal putative structural variation and QTLs associated with invader traits.</title>
        <authorList>
            <person name="Reatini B."/>
            <person name="Cang F.A."/>
            <person name="Jiang Q."/>
            <person name="Mckibben M.T.W."/>
            <person name="Barker M.S."/>
            <person name="Rieseberg L.H."/>
            <person name="Dlugosch K.M."/>
        </authorList>
    </citation>
    <scope>NUCLEOTIDE SEQUENCE</scope>
    <source>
        <strain evidence="5">CAN-66</strain>
        <tissue evidence="5">Leaf</tissue>
    </source>
</reference>
<keyword evidence="2" id="KW-0328">Glycosyltransferase</keyword>
<protein>
    <recommendedName>
        <fullName evidence="4">Glycosyltransferase N-terminal domain-containing protein</fullName>
    </recommendedName>
</protein>
<dbReference type="InterPro" id="IPR058980">
    <property type="entry name" value="Glyco_transf_N"/>
</dbReference>
<dbReference type="PANTHER" id="PTHR48047:SF229">
    <property type="entry name" value="UDP-GLYCOSYLTRANSFERASE 73C3-RELATED"/>
    <property type="match status" value="1"/>
</dbReference>
<feature type="domain" description="Glycosyltransferase N-terminal" evidence="4">
    <location>
        <begin position="377"/>
        <end position="617"/>
    </location>
</feature>
<sequence>MDGIVSDSEYFVLPGLKDRIELTKPQAAAWGRPDDKETAEWFEGLREAEEEADGIVVNSFQELELDYVEEFAKAKDKKVWCIGPVSLCNKSLLDLTERGSKAGINGHDCLKWLDLRESGLVIYVCLGSLTRACIEQNIELGLGLESSNVSFIWGIIVRGWAPQVLILSHPVVGGFLTHCGWNSTLEGVSAELPMVTWPQFADQFLNERFIVNILKIGVKIGMEVPVTVGEQTSVLVKKDNIMTAVKDIMGKEEEGEARRKRAKELAEMSNNAMEEGGSFTVIPIAPPPLCNPYPQMCVIRPLYQNAVINAPKRRYNSDITHQNAVITAFWCVISPLCRRYVAVISPLWYGYIVQSGCALWPKFHSKTNHQKMANLHFVLFPLMAQGHMIPMVDIARLLARRGATVTLVTTPVNANRFKPTMDRAVHEENLKIQLLELQLPVAEVGLPEGCESFDLIQSAALFPKLFAAAALLKEPAENAVRGLTPPPSCIVSDNLFSWTRDIARKFDVPRLIFHGPGCFTYMCIHVVMNSNIFDEIVSDSEYFVLPGLKDRIELTKPQAAGWGRPDNKEAAKWFDGLREAEDDADGIVVNSFQELEPNYVEELAKAKHKKVWCIGPVSLCNKSLLDLAERGSKAGINEHDCLKWLDLRESGSVIYVCLGSLTRACIEQNIELGLGLESSNVPFIWCVRHANEELEKWFLEEGFEERVKDRGIIVRGWAPQVLILSHPAVGGFLTHCGWNSTLEGVSAGLPMVTWPQFADQFLNERFIVNILKTGVKIGMEVPVIVGEQISVLVKKDNITTAVKDVMGKEEEGEARRKRAKELAKMSKTAMEEGGSSYVNMTYMIQDIREKIAKNTSLLEL</sequence>
<dbReference type="PANTHER" id="PTHR48047">
    <property type="entry name" value="GLYCOSYLTRANSFERASE"/>
    <property type="match status" value="1"/>
</dbReference>
<comment type="caution">
    <text evidence="5">The sequence shown here is derived from an EMBL/GenBank/DDBJ whole genome shotgun (WGS) entry which is preliminary data.</text>
</comment>
<dbReference type="EMBL" id="JARYMX010000003">
    <property type="protein sequence ID" value="KAJ9559345.1"/>
    <property type="molecule type" value="Genomic_DNA"/>
</dbReference>
<dbReference type="InterPro" id="IPR035595">
    <property type="entry name" value="UDP_glycos_trans_CS"/>
</dbReference>
<gene>
    <name evidence="5" type="ORF">OSB04_013959</name>
</gene>
<evidence type="ECO:0000259" key="4">
    <source>
        <dbReference type="Pfam" id="PF26168"/>
    </source>
</evidence>
<dbReference type="PROSITE" id="PS00375">
    <property type="entry name" value="UDPGT"/>
    <property type="match status" value="2"/>
</dbReference>
<dbReference type="SUPFAM" id="SSF53756">
    <property type="entry name" value="UDP-Glycosyltransferase/glycogen phosphorylase"/>
    <property type="match status" value="2"/>
</dbReference>
<dbReference type="FunFam" id="3.40.50.2000:FF:000071">
    <property type="entry name" value="Glycosyltransferase"/>
    <property type="match status" value="1"/>
</dbReference>
<name>A0AA38TQW4_9ASTR</name>
<evidence type="ECO:0000256" key="2">
    <source>
        <dbReference type="ARBA" id="ARBA00022676"/>
    </source>
</evidence>
<keyword evidence="3" id="KW-0808">Transferase</keyword>
<accession>A0AA38TQW4</accession>
<evidence type="ECO:0000313" key="5">
    <source>
        <dbReference type="EMBL" id="KAJ9559345.1"/>
    </source>
</evidence>
<dbReference type="Pfam" id="PF00201">
    <property type="entry name" value="UDPGT"/>
    <property type="match status" value="2"/>
</dbReference>
<dbReference type="Pfam" id="PF26168">
    <property type="entry name" value="Glyco_transf_N"/>
    <property type="match status" value="1"/>
</dbReference>
<organism evidence="5 6">
    <name type="scientific">Centaurea solstitialis</name>
    <name type="common">yellow star-thistle</name>
    <dbReference type="NCBI Taxonomy" id="347529"/>
    <lineage>
        <taxon>Eukaryota</taxon>
        <taxon>Viridiplantae</taxon>
        <taxon>Streptophyta</taxon>
        <taxon>Embryophyta</taxon>
        <taxon>Tracheophyta</taxon>
        <taxon>Spermatophyta</taxon>
        <taxon>Magnoliopsida</taxon>
        <taxon>eudicotyledons</taxon>
        <taxon>Gunneridae</taxon>
        <taxon>Pentapetalae</taxon>
        <taxon>asterids</taxon>
        <taxon>campanulids</taxon>
        <taxon>Asterales</taxon>
        <taxon>Asteraceae</taxon>
        <taxon>Carduoideae</taxon>
        <taxon>Cardueae</taxon>
        <taxon>Centaureinae</taxon>
        <taxon>Centaurea</taxon>
    </lineage>
</organism>
<evidence type="ECO:0000313" key="6">
    <source>
        <dbReference type="Proteomes" id="UP001172457"/>
    </source>
</evidence>
<evidence type="ECO:0000256" key="1">
    <source>
        <dbReference type="ARBA" id="ARBA00009995"/>
    </source>
</evidence>
<dbReference type="Gene3D" id="3.40.50.2000">
    <property type="entry name" value="Glycogen Phosphorylase B"/>
    <property type="match status" value="4"/>
</dbReference>